<dbReference type="Pfam" id="PF00089">
    <property type="entry name" value="Trypsin"/>
    <property type="match status" value="1"/>
</dbReference>
<dbReference type="SUPFAM" id="SSF50494">
    <property type="entry name" value="Trypsin-like serine proteases"/>
    <property type="match status" value="1"/>
</dbReference>
<dbReference type="EMBL" id="KR024674">
    <property type="protein sequence ID" value="ALE15216.1"/>
    <property type="molecule type" value="mRNA"/>
</dbReference>
<evidence type="ECO:0000256" key="6">
    <source>
        <dbReference type="RuleBase" id="RU363034"/>
    </source>
</evidence>
<evidence type="ECO:0000256" key="5">
    <source>
        <dbReference type="ARBA" id="ARBA00023157"/>
    </source>
</evidence>
<evidence type="ECO:0000256" key="3">
    <source>
        <dbReference type="ARBA" id="ARBA00022801"/>
    </source>
</evidence>
<dbReference type="PRINTS" id="PR00722">
    <property type="entry name" value="CHYMOTRYPSIN"/>
</dbReference>
<protein>
    <submittedName>
        <fullName evidence="9">Chymotrypsin-like serine protease</fullName>
        <ecNumber evidence="9">3.4.21.1</ecNumber>
    </submittedName>
</protein>
<proteinExistence type="evidence at transcript level"/>
<evidence type="ECO:0000259" key="8">
    <source>
        <dbReference type="PROSITE" id="PS50240"/>
    </source>
</evidence>
<dbReference type="InterPro" id="IPR033116">
    <property type="entry name" value="TRYPSIN_SER"/>
</dbReference>
<dbReference type="InterPro" id="IPR009003">
    <property type="entry name" value="Peptidase_S1_PA"/>
</dbReference>
<accession>A0A0M3T9L1</accession>
<evidence type="ECO:0000256" key="4">
    <source>
        <dbReference type="ARBA" id="ARBA00022825"/>
    </source>
</evidence>
<dbReference type="PROSITE" id="PS00134">
    <property type="entry name" value="TRYPSIN_HIS"/>
    <property type="match status" value="1"/>
</dbReference>
<dbReference type="SMART" id="SM00020">
    <property type="entry name" value="Tryp_SPc"/>
    <property type="match status" value="1"/>
</dbReference>
<feature type="signal peptide" evidence="7">
    <location>
        <begin position="1"/>
        <end position="19"/>
    </location>
</feature>
<name>A0A0M3T9L1_9NEOP</name>
<dbReference type="GO" id="GO:0004252">
    <property type="term" value="F:serine-type endopeptidase activity"/>
    <property type="evidence" value="ECO:0007669"/>
    <property type="project" value="UniProtKB-EC"/>
</dbReference>
<comment type="similarity">
    <text evidence="1">Belongs to the peptidase S1 family.</text>
</comment>
<dbReference type="EC" id="3.4.21.1" evidence="9"/>
<dbReference type="Gene3D" id="2.40.10.10">
    <property type="entry name" value="Trypsin-like serine proteases"/>
    <property type="match status" value="2"/>
</dbReference>
<sequence length="293" mass="30984">MKLLYGIVVLVLGVAASYAEVKSIEELSVFNYHTRIGIPEATRIRKLEEEAAKAGRDVERIVGGQITAISAVPYQAGIIIHITDRTSMCGGSLISPTRIISAAHCSSDNTFTALFFTVVLGSSNLFSGGLRIPTNDIVEHPQWTPTTIENDICVVRIPPVTYTNVIQPIALPSGAYLNNNFVGQVALASGFGRINDGSPFPLNELLHSVNLPVITNAQCFSVFGTFVRDTNICTSGAGGVNICTGDSGGPLVVNSANGRILIGVTSFGGFQCAAGLPSAYARVTSYMSWILSV</sequence>
<dbReference type="InterPro" id="IPR050430">
    <property type="entry name" value="Peptidase_S1"/>
</dbReference>
<keyword evidence="5" id="KW-1015">Disulfide bond</keyword>
<dbReference type="PANTHER" id="PTHR24276">
    <property type="entry name" value="POLYSERASE-RELATED"/>
    <property type="match status" value="1"/>
</dbReference>
<dbReference type="InterPro" id="IPR018114">
    <property type="entry name" value="TRYPSIN_HIS"/>
</dbReference>
<evidence type="ECO:0000313" key="9">
    <source>
        <dbReference type="EMBL" id="ALE15216.1"/>
    </source>
</evidence>
<keyword evidence="3 6" id="KW-0378">Hydrolase</keyword>
<feature type="domain" description="Peptidase S1" evidence="8">
    <location>
        <begin position="61"/>
        <end position="293"/>
    </location>
</feature>
<dbReference type="PROSITE" id="PS00135">
    <property type="entry name" value="TRYPSIN_SER"/>
    <property type="match status" value="1"/>
</dbReference>
<keyword evidence="7" id="KW-0732">Signal</keyword>
<dbReference type="InterPro" id="IPR001254">
    <property type="entry name" value="Trypsin_dom"/>
</dbReference>
<keyword evidence="4 6" id="KW-0720">Serine protease</keyword>
<dbReference type="PANTHER" id="PTHR24276:SF91">
    <property type="entry name" value="AT26814P-RELATED"/>
    <property type="match status" value="1"/>
</dbReference>
<dbReference type="GO" id="GO:0006508">
    <property type="term" value="P:proteolysis"/>
    <property type="evidence" value="ECO:0007669"/>
    <property type="project" value="UniProtKB-KW"/>
</dbReference>
<evidence type="ECO:0000256" key="1">
    <source>
        <dbReference type="ARBA" id="ARBA00007664"/>
    </source>
</evidence>
<dbReference type="CDD" id="cd00190">
    <property type="entry name" value="Tryp_SPc"/>
    <property type="match status" value="1"/>
</dbReference>
<dbReference type="InterPro" id="IPR043504">
    <property type="entry name" value="Peptidase_S1_PA_chymotrypsin"/>
</dbReference>
<keyword evidence="2 6" id="KW-0645">Protease</keyword>
<reference evidence="9" key="1">
    <citation type="submission" date="2015-03" db="EMBL/GenBank/DDBJ databases">
        <title>Comparative analyses of expression profiling of trypsin and chymotrypsin genes from Lepidoptera species with different levels of sensitivity to soybean peptidase inhibitors.</title>
        <authorList>
            <person name="Souza T.P."/>
            <person name="Dias R.O."/>
            <person name="Castelhano E.C."/>
            <person name="Brandao M.M."/>
            <person name="Moura D.S."/>
            <person name="Silva-Filho M.C."/>
        </authorList>
    </citation>
    <scope>NUCLEOTIDE SEQUENCE</scope>
    <source>
        <strain evidence="9">V2_18899</strain>
        <tissue evidence="9">Midgut</tissue>
    </source>
</reference>
<dbReference type="InterPro" id="IPR001314">
    <property type="entry name" value="Peptidase_S1A"/>
</dbReference>
<organism evidence="9">
    <name type="scientific">Diatraea saccharalis</name>
    <name type="common">sugarcane borer</name>
    <dbReference type="NCBI Taxonomy" id="40085"/>
    <lineage>
        <taxon>Eukaryota</taxon>
        <taxon>Metazoa</taxon>
        <taxon>Ecdysozoa</taxon>
        <taxon>Arthropoda</taxon>
        <taxon>Hexapoda</taxon>
        <taxon>Insecta</taxon>
        <taxon>Pterygota</taxon>
        <taxon>Neoptera</taxon>
        <taxon>Endopterygota</taxon>
        <taxon>Lepidoptera</taxon>
        <taxon>Glossata</taxon>
        <taxon>Ditrysia</taxon>
        <taxon>Pyraloidea</taxon>
        <taxon>Crambidae</taxon>
        <taxon>Crambinae</taxon>
        <taxon>Diatraea</taxon>
    </lineage>
</organism>
<evidence type="ECO:0000256" key="2">
    <source>
        <dbReference type="ARBA" id="ARBA00022670"/>
    </source>
</evidence>
<dbReference type="AlphaFoldDB" id="A0A0M3T9L1"/>
<feature type="non-terminal residue" evidence="9">
    <location>
        <position position="293"/>
    </location>
</feature>
<feature type="chain" id="PRO_5005789853" evidence="7">
    <location>
        <begin position="20"/>
        <end position="293"/>
    </location>
</feature>
<evidence type="ECO:0000256" key="7">
    <source>
        <dbReference type="SAM" id="SignalP"/>
    </source>
</evidence>
<dbReference type="PROSITE" id="PS50240">
    <property type="entry name" value="TRYPSIN_DOM"/>
    <property type="match status" value="1"/>
</dbReference>